<comment type="caution">
    <text evidence="5">The sequence shown here is derived from an EMBL/GenBank/DDBJ whole genome shotgun (WGS) entry which is preliminary data.</text>
</comment>
<feature type="domain" description="IPT/TIG" evidence="4">
    <location>
        <begin position="358"/>
        <end position="441"/>
    </location>
</feature>
<feature type="domain" description="IPT/TIG" evidence="4">
    <location>
        <begin position="269"/>
        <end position="354"/>
    </location>
</feature>
<dbReference type="Gene3D" id="2.60.40.10">
    <property type="entry name" value="Immunoglobulins"/>
    <property type="match status" value="4"/>
</dbReference>
<dbReference type="InterPro" id="IPR013783">
    <property type="entry name" value="Ig-like_fold"/>
</dbReference>
<dbReference type="CDD" id="cd00102">
    <property type="entry name" value="IPT"/>
    <property type="match status" value="3"/>
</dbReference>
<accession>A0A8S3AEL7</accession>
<evidence type="ECO:0000256" key="2">
    <source>
        <dbReference type="ARBA" id="ARBA00022737"/>
    </source>
</evidence>
<dbReference type="EMBL" id="CAJOBJ010127722">
    <property type="protein sequence ID" value="CAF4707476.1"/>
    <property type="molecule type" value="Genomic_DNA"/>
</dbReference>
<dbReference type="SUPFAM" id="SSF81296">
    <property type="entry name" value="E set domains"/>
    <property type="match status" value="4"/>
</dbReference>
<dbReference type="SUPFAM" id="SSF49503">
    <property type="entry name" value="Cupredoxins"/>
    <property type="match status" value="1"/>
</dbReference>
<dbReference type="SUPFAM" id="SSF57440">
    <property type="entry name" value="Kringle-like"/>
    <property type="match status" value="1"/>
</dbReference>
<evidence type="ECO:0000259" key="4">
    <source>
        <dbReference type="SMART" id="SM00429"/>
    </source>
</evidence>
<gene>
    <name evidence="5" type="ORF">GIL414_LOCUS43314</name>
</gene>
<keyword evidence="1" id="KW-0732">Signal</keyword>
<evidence type="ECO:0000313" key="6">
    <source>
        <dbReference type="Proteomes" id="UP000681720"/>
    </source>
</evidence>
<name>A0A8S3AEL7_9BILA</name>
<dbReference type="Pfam" id="PF00040">
    <property type="entry name" value="fn2"/>
    <property type="match status" value="1"/>
</dbReference>
<evidence type="ECO:0000313" key="5">
    <source>
        <dbReference type="EMBL" id="CAF4707476.1"/>
    </source>
</evidence>
<dbReference type="Gene3D" id="2.60.40.420">
    <property type="entry name" value="Cupredoxins - blue copper proteins"/>
    <property type="match status" value="1"/>
</dbReference>
<proteinExistence type="predicted"/>
<feature type="non-terminal residue" evidence="5">
    <location>
        <position position="669"/>
    </location>
</feature>
<feature type="domain" description="IPT/TIG" evidence="4">
    <location>
        <begin position="158"/>
        <end position="267"/>
    </location>
</feature>
<keyword evidence="2" id="KW-0677">Repeat</keyword>
<dbReference type="InterPro" id="IPR014756">
    <property type="entry name" value="Ig_E-set"/>
</dbReference>
<dbReference type="InterPro" id="IPR052387">
    <property type="entry name" value="Fibrocystin"/>
</dbReference>
<dbReference type="AlphaFoldDB" id="A0A8S3AEL7"/>
<dbReference type="Proteomes" id="UP000681720">
    <property type="component" value="Unassembled WGS sequence"/>
</dbReference>
<dbReference type="InterPro" id="IPR013806">
    <property type="entry name" value="Kringle-like"/>
</dbReference>
<dbReference type="InterPro" id="IPR036943">
    <property type="entry name" value="FN_type2_sf"/>
</dbReference>
<sequence length="669" mass="70098">LTYNSSQVTYSSVNSQLTINFRYSDCSRPTLFTSWPTSSTTVNRASAASDAASGTYDLVFNSQTYSSIPVDISATDLANRLQSSSDFGYLNVTRTGDCSGYSYTIEWITNGGQKSPISITNTASILPAGTTVTPSIVQSGGVLFKPLSGDMTRTYQTNPQVEVFVGGYPSECIGTGTCDFQWLSSQTPTVSAVSQNSMTLTITGTGFSTTTNANKVIIGTSGSCTVASATTTQIICTISAAPSGTYNVQVNVDGKGLASAISSFSVTIPLQVTSISPLQGGAGGGYTLNITGTGFSSSSSVTIDGNLCASPAVSDFSLISCTVPPTTALSNTQVDVIVTSGSNTTTSPTQFTYDVTNTPSLTSASPNVVTMSGGQLILTGTSFDSGAISVFIGTTTAIVRSITSTQIIADLPSLAPGLYQIKVSTANGYARPALQIEYRFYVQTISPQIGSLYGGSDVYVQGEGFDNTTIVSFTDGSNDVSCDVVSYQSNQIYCQTKNAAPHVIISSNGVHPTYGSGFAWSPQFATVQQGAIVEWQWSSSALLTTLAYKVQQVINGYSTTPQTGGFDSGNATVSGSFSYQFQTVGTYYYWTPAVDQSGLIVMRGAINVVAAQPRTLTVKVSSGSFTAQSCAFPFPFNTVTYSACTSTNDTQSWCSWLSRNNINSTTHNN</sequence>
<reference evidence="5" key="1">
    <citation type="submission" date="2021-02" db="EMBL/GenBank/DDBJ databases">
        <authorList>
            <person name="Nowell W R."/>
        </authorList>
    </citation>
    <scope>NUCLEOTIDE SEQUENCE</scope>
</reference>
<dbReference type="PANTHER" id="PTHR46769">
    <property type="entry name" value="POLYCYSTIC KIDNEY AND HEPATIC DISEASE 1 (AUTOSOMAL RECESSIVE)-LIKE 1"/>
    <property type="match status" value="1"/>
</dbReference>
<dbReference type="InterPro" id="IPR002909">
    <property type="entry name" value="IPT_dom"/>
</dbReference>
<keyword evidence="3" id="KW-1015">Disulfide bond</keyword>
<dbReference type="PANTHER" id="PTHR46769:SF1">
    <property type="entry name" value="FIBROCYSTIN"/>
    <property type="match status" value="1"/>
</dbReference>
<dbReference type="SMART" id="SM00429">
    <property type="entry name" value="IPT"/>
    <property type="match status" value="3"/>
</dbReference>
<dbReference type="Pfam" id="PF01833">
    <property type="entry name" value="TIG"/>
    <property type="match status" value="4"/>
</dbReference>
<dbReference type="InterPro" id="IPR008972">
    <property type="entry name" value="Cupredoxin"/>
</dbReference>
<evidence type="ECO:0000256" key="3">
    <source>
        <dbReference type="ARBA" id="ARBA00023157"/>
    </source>
</evidence>
<protein>
    <recommendedName>
        <fullName evidence="4">IPT/TIG domain-containing protein</fullName>
    </recommendedName>
</protein>
<dbReference type="InterPro" id="IPR000562">
    <property type="entry name" value="FN_type2_dom"/>
</dbReference>
<organism evidence="5 6">
    <name type="scientific">Rotaria magnacalcarata</name>
    <dbReference type="NCBI Taxonomy" id="392030"/>
    <lineage>
        <taxon>Eukaryota</taxon>
        <taxon>Metazoa</taxon>
        <taxon>Spiralia</taxon>
        <taxon>Gnathifera</taxon>
        <taxon>Rotifera</taxon>
        <taxon>Eurotatoria</taxon>
        <taxon>Bdelloidea</taxon>
        <taxon>Philodinida</taxon>
        <taxon>Philodinidae</taxon>
        <taxon>Rotaria</taxon>
    </lineage>
</organism>
<dbReference type="Gene3D" id="2.10.10.10">
    <property type="entry name" value="Fibronectin, type II, collagen-binding"/>
    <property type="match status" value="1"/>
</dbReference>
<evidence type="ECO:0000256" key="1">
    <source>
        <dbReference type="ARBA" id="ARBA00022729"/>
    </source>
</evidence>